<name>W4LVK0_ENTF1</name>
<comment type="caution">
    <text evidence="13">The sequence shown here is derived from an EMBL/GenBank/DDBJ whole genome shotgun (WGS) entry which is preliminary data.</text>
</comment>
<gene>
    <name evidence="11" type="primary">hisC</name>
    <name evidence="13" type="ORF">ETSY1_05475</name>
</gene>
<evidence type="ECO:0000313" key="14">
    <source>
        <dbReference type="Proteomes" id="UP000019141"/>
    </source>
</evidence>
<keyword evidence="14" id="KW-1185">Reference proteome</keyword>
<dbReference type="InterPro" id="IPR001917">
    <property type="entry name" value="Aminotrans_II_pyridoxalP_BS"/>
</dbReference>
<dbReference type="EMBL" id="AZHW01000189">
    <property type="protein sequence ID" value="ETX01923.1"/>
    <property type="molecule type" value="Genomic_DNA"/>
</dbReference>
<evidence type="ECO:0000256" key="2">
    <source>
        <dbReference type="ARBA" id="ARBA00005011"/>
    </source>
</evidence>
<dbReference type="CDD" id="cd00609">
    <property type="entry name" value="AAT_like"/>
    <property type="match status" value="1"/>
</dbReference>
<keyword evidence="5 11" id="KW-0032">Aminotransferase</keyword>
<dbReference type="EC" id="2.6.1.9" evidence="11"/>
<dbReference type="AlphaFoldDB" id="W4LVK0"/>
<evidence type="ECO:0000256" key="11">
    <source>
        <dbReference type="HAMAP-Rule" id="MF_01023"/>
    </source>
</evidence>
<comment type="subunit">
    <text evidence="4 11">Homodimer.</text>
</comment>
<dbReference type="Pfam" id="PF00155">
    <property type="entry name" value="Aminotran_1_2"/>
    <property type="match status" value="1"/>
</dbReference>
<dbReference type="InterPro" id="IPR015421">
    <property type="entry name" value="PyrdxlP-dep_Trfase_major"/>
</dbReference>
<accession>W4LVK0</accession>
<evidence type="ECO:0000256" key="6">
    <source>
        <dbReference type="ARBA" id="ARBA00022605"/>
    </source>
</evidence>
<evidence type="ECO:0000256" key="7">
    <source>
        <dbReference type="ARBA" id="ARBA00022679"/>
    </source>
</evidence>
<dbReference type="GO" id="GO:0030170">
    <property type="term" value="F:pyridoxal phosphate binding"/>
    <property type="evidence" value="ECO:0007669"/>
    <property type="project" value="InterPro"/>
</dbReference>
<sequence length="356" mass="38830">MEMTEALKLVRPCIQEMDGYTPGKQLAGGGYLKLNTNENPYPPSPRIVEALQSVEGADLRLYSDPVATPLRATAARIHGCEVEQIIAGNGSDDILTMIFRTFLDPGDVVATAAPSYSLYNALSAMQAARFLEIPMGADYTLPADLHACGAKVLLIVNPNSPTGVLHSQEALRSLLDKAQSIVVLDEAYAEFAGESAIDLLNEYPHLIVTRTFSKSYALAGLRLGLGFAHPEIIQQLMKVKDSYNLDRLAIVAGCAALEDQAWLENVTAKIIRTRTRMLAELEAMGLHVPPSRSNFVFPRIPDGRAKAVFEALEKRRILVRHFGSLPMIADSLRVTVGTDEEADAFLEALKEILQGK</sequence>
<dbReference type="GO" id="GO:0000105">
    <property type="term" value="P:L-histidine biosynthetic process"/>
    <property type="evidence" value="ECO:0007669"/>
    <property type="project" value="UniProtKB-UniRule"/>
</dbReference>
<reference evidence="13 14" key="1">
    <citation type="journal article" date="2014" name="Nature">
        <title>An environmental bacterial taxon with a large and distinct metabolic repertoire.</title>
        <authorList>
            <person name="Wilson M.C."/>
            <person name="Mori T."/>
            <person name="Ruckert C."/>
            <person name="Uria A.R."/>
            <person name="Helf M.J."/>
            <person name="Takada K."/>
            <person name="Gernert C."/>
            <person name="Steffens U.A."/>
            <person name="Heycke N."/>
            <person name="Schmitt S."/>
            <person name="Rinke C."/>
            <person name="Helfrich E.J."/>
            <person name="Brachmann A.O."/>
            <person name="Gurgui C."/>
            <person name="Wakimoto T."/>
            <person name="Kracht M."/>
            <person name="Crusemann M."/>
            <person name="Hentschel U."/>
            <person name="Abe I."/>
            <person name="Matsunaga S."/>
            <person name="Kalinowski J."/>
            <person name="Takeyama H."/>
            <person name="Piel J."/>
        </authorList>
    </citation>
    <scope>NUCLEOTIDE SEQUENCE [LARGE SCALE GENOMIC DNA]</scope>
    <source>
        <strain evidence="14">TSY1</strain>
    </source>
</reference>
<keyword evidence="7 11" id="KW-0808">Transferase</keyword>
<organism evidence="13 14">
    <name type="scientific">Entotheonella factor</name>
    <dbReference type="NCBI Taxonomy" id="1429438"/>
    <lineage>
        <taxon>Bacteria</taxon>
        <taxon>Pseudomonadati</taxon>
        <taxon>Nitrospinota/Tectimicrobiota group</taxon>
        <taxon>Candidatus Tectimicrobiota</taxon>
        <taxon>Candidatus Entotheonellia</taxon>
        <taxon>Candidatus Entotheonellales</taxon>
        <taxon>Candidatus Entotheonellaceae</taxon>
        <taxon>Candidatus Entotheonella</taxon>
    </lineage>
</organism>
<evidence type="ECO:0000259" key="12">
    <source>
        <dbReference type="Pfam" id="PF00155"/>
    </source>
</evidence>
<evidence type="ECO:0000256" key="5">
    <source>
        <dbReference type="ARBA" id="ARBA00022576"/>
    </source>
</evidence>
<keyword evidence="6 11" id="KW-0028">Amino-acid biosynthesis</keyword>
<proteinExistence type="inferred from homology"/>
<dbReference type="PROSITE" id="PS00599">
    <property type="entry name" value="AA_TRANSFER_CLASS_2"/>
    <property type="match status" value="1"/>
</dbReference>
<dbReference type="HAMAP" id="MF_01023">
    <property type="entry name" value="HisC_aminotrans_2"/>
    <property type="match status" value="1"/>
</dbReference>
<evidence type="ECO:0000256" key="3">
    <source>
        <dbReference type="ARBA" id="ARBA00007970"/>
    </source>
</evidence>
<feature type="modified residue" description="N6-(pyridoxal phosphate)lysine" evidence="11">
    <location>
        <position position="214"/>
    </location>
</feature>
<comment type="similarity">
    <text evidence="3 11">Belongs to the class-II pyridoxal-phosphate-dependent aminotransferase family. Histidinol-phosphate aminotransferase subfamily.</text>
</comment>
<dbReference type="HOGENOM" id="CLU_017584_3_0_7"/>
<dbReference type="PANTHER" id="PTHR42885:SF2">
    <property type="entry name" value="HISTIDINOL-PHOSPHATE AMINOTRANSFERASE"/>
    <property type="match status" value="1"/>
</dbReference>
<dbReference type="InterPro" id="IPR015424">
    <property type="entry name" value="PyrdxlP-dep_Trfase"/>
</dbReference>
<dbReference type="PATRIC" id="fig|1429438.4.peg.1236"/>
<dbReference type="InterPro" id="IPR005861">
    <property type="entry name" value="HisP_aminotrans"/>
</dbReference>
<evidence type="ECO:0000256" key="1">
    <source>
        <dbReference type="ARBA" id="ARBA00001933"/>
    </source>
</evidence>
<dbReference type="Proteomes" id="UP000019141">
    <property type="component" value="Unassembled WGS sequence"/>
</dbReference>
<keyword evidence="8 11" id="KW-0663">Pyridoxal phosphate</keyword>
<feature type="domain" description="Aminotransferase class I/classII large" evidence="12">
    <location>
        <begin position="32"/>
        <end position="349"/>
    </location>
</feature>
<dbReference type="InterPro" id="IPR004839">
    <property type="entry name" value="Aminotransferase_I/II_large"/>
</dbReference>
<evidence type="ECO:0000256" key="8">
    <source>
        <dbReference type="ARBA" id="ARBA00022898"/>
    </source>
</evidence>
<dbReference type="PANTHER" id="PTHR42885">
    <property type="entry name" value="HISTIDINOL-PHOSPHATE AMINOTRANSFERASE-RELATED"/>
    <property type="match status" value="1"/>
</dbReference>
<dbReference type="SUPFAM" id="SSF53383">
    <property type="entry name" value="PLP-dependent transferases"/>
    <property type="match status" value="1"/>
</dbReference>
<comment type="catalytic activity">
    <reaction evidence="10 11">
        <text>L-histidinol phosphate + 2-oxoglutarate = 3-(imidazol-4-yl)-2-oxopropyl phosphate + L-glutamate</text>
        <dbReference type="Rhea" id="RHEA:23744"/>
        <dbReference type="ChEBI" id="CHEBI:16810"/>
        <dbReference type="ChEBI" id="CHEBI:29985"/>
        <dbReference type="ChEBI" id="CHEBI:57766"/>
        <dbReference type="ChEBI" id="CHEBI:57980"/>
        <dbReference type="EC" id="2.6.1.9"/>
    </reaction>
</comment>
<comment type="pathway">
    <text evidence="2 11">Amino-acid biosynthesis; L-histidine biosynthesis; L-histidine from 5-phospho-alpha-D-ribose 1-diphosphate: step 7/9.</text>
</comment>
<dbReference type="Gene3D" id="3.40.640.10">
    <property type="entry name" value="Type I PLP-dependent aspartate aminotransferase-like (Major domain)"/>
    <property type="match status" value="1"/>
</dbReference>
<evidence type="ECO:0000256" key="10">
    <source>
        <dbReference type="ARBA" id="ARBA00047481"/>
    </source>
</evidence>
<evidence type="ECO:0000256" key="4">
    <source>
        <dbReference type="ARBA" id="ARBA00011738"/>
    </source>
</evidence>
<dbReference type="Gene3D" id="3.90.1150.10">
    <property type="entry name" value="Aspartate Aminotransferase, domain 1"/>
    <property type="match status" value="1"/>
</dbReference>
<evidence type="ECO:0000256" key="9">
    <source>
        <dbReference type="ARBA" id="ARBA00023102"/>
    </source>
</evidence>
<dbReference type="GO" id="GO:0004400">
    <property type="term" value="F:histidinol-phosphate transaminase activity"/>
    <property type="evidence" value="ECO:0007669"/>
    <property type="project" value="UniProtKB-UniRule"/>
</dbReference>
<keyword evidence="9 11" id="KW-0368">Histidine biosynthesis</keyword>
<comment type="cofactor">
    <cofactor evidence="1 11">
        <name>pyridoxal 5'-phosphate</name>
        <dbReference type="ChEBI" id="CHEBI:597326"/>
    </cofactor>
</comment>
<protein>
    <recommendedName>
        <fullName evidence="11">Histidinol-phosphate aminotransferase</fullName>
        <ecNumber evidence="11">2.6.1.9</ecNumber>
    </recommendedName>
    <alternativeName>
        <fullName evidence="11">Imidazole acetol-phosphate transaminase</fullName>
    </alternativeName>
</protein>
<dbReference type="InterPro" id="IPR015422">
    <property type="entry name" value="PyrdxlP-dep_Trfase_small"/>
</dbReference>
<dbReference type="NCBIfam" id="TIGR01141">
    <property type="entry name" value="hisC"/>
    <property type="match status" value="1"/>
</dbReference>
<evidence type="ECO:0000313" key="13">
    <source>
        <dbReference type="EMBL" id="ETX01923.1"/>
    </source>
</evidence>
<dbReference type="UniPathway" id="UPA00031">
    <property type="reaction ID" value="UER00012"/>
</dbReference>